<feature type="compositionally biased region" description="Polar residues" evidence="8">
    <location>
        <begin position="1"/>
        <end position="17"/>
    </location>
</feature>
<comment type="subcellular location">
    <subcellularLocation>
        <location evidence="1">Cytoplasm</location>
        <location evidence="1">Cytoskeleton</location>
        <location evidence="1">Cilium axoneme</location>
    </subcellularLocation>
</comment>
<evidence type="ECO:0000256" key="4">
    <source>
        <dbReference type="ARBA" id="ARBA00022737"/>
    </source>
</evidence>
<feature type="compositionally biased region" description="Polar residues" evidence="8">
    <location>
        <begin position="275"/>
        <end position="291"/>
    </location>
</feature>
<feature type="non-terminal residue" evidence="9">
    <location>
        <position position="479"/>
    </location>
</feature>
<dbReference type="OrthoDB" id="10259804at2759"/>
<proteinExistence type="predicted"/>
<comment type="caution">
    <text evidence="9">The sequence shown here is derived from an EMBL/GenBank/DDBJ whole genome shotgun (WGS) entry which is preliminary data.</text>
</comment>
<feature type="compositionally biased region" description="Basic and acidic residues" evidence="8">
    <location>
        <begin position="305"/>
        <end position="320"/>
    </location>
</feature>
<keyword evidence="7" id="KW-0966">Cell projection</keyword>
<dbReference type="EMBL" id="CACRXK020001956">
    <property type="protein sequence ID" value="CAB3991988.1"/>
    <property type="molecule type" value="Genomic_DNA"/>
</dbReference>
<keyword evidence="10" id="KW-1185">Reference proteome</keyword>
<evidence type="ECO:0000256" key="2">
    <source>
        <dbReference type="ARBA" id="ARBA00022490"/>
    </source>
</evidence>
<dbReference type="Gene3D" id="2.130.10.10">
    <property type="entry name" value="YVTN repeat-like/Quinoprotein amine dehydrogenase"/>
    <property type="match status" value="1"/>
</dbReference>
<feature type="region of interest" description="Disordered" evidence="8">
    <location>
        <begin position="305"/>
        <end position="336"/>
    </location>
</feature>
<dbReference type="Proteomes" id="UP001152795">
    <property type="component" value="Unassembled WGS sequence"/>
</dbReference>
<reference evidence="9" key="1">
    <citation type="submission" date="2020-04" db="EMBL/GenBank/DDBJ databases">
        <authorList>
            <person name="Alioto T."/>
            <person name="Alioto T."/>
            <person name="Gomez Garrido J."/>
        </authorList>
    </citation>
    <scope>NUCLEOTIDE SEQUENCE</scope>
    <source>
        <strain evidence="9">A484AB</strain>
    </source>
</reference>
<accession>A0A7D9DR65</accession>
<evidence type="ECO:0000256" key="6">
    <source>
        <dbReference type="ARBA" id="ARBA00023212"/>
    </source>
</evidence>
<evidence type="ECO:0000256" key="1">
    <source>
        <dbReference type="ARBA" id="ARBA00004430"/>
    </source>
</evidence>
<evidence type="ECO:0000313" key="9">
    <source>
        <dbReference type="EMBL" id="CAB3991988.1"/>
    </source>
</evidence>
<dbReference type="PANTHER" id="PTHR12442">
    <property type="entry name" value="DYNEIN INTERMEDIATE CHAIN"/>
    <property type="match status" value="1"/>
</dbReference>
<organism evidence="9 10">
    <name type="scientific">Paramuricea clavata</name>
    <name type="common">Red gorgonian</name>
    <name type="synonym">Violescent sea-whip</name>
    <dbReference type="NCBI Taxonomy" id="317549"/>
    <lineage>
        <taxon>Eukaryota</taxon>
        <taxon>Metazoa</taxon>
        <taxon>Cnidaria</taxon>
        <taxon>Anthozoa</taxon>
        <taxon>Octocorallia</taxon>
        <taxon>Malacalcyonacea</taxon>
        <taxon>Plexauridae</taxon>
        <taxon>Paramuricea</taxon>
    </lineage>
</organism>
<dbReference type="GO" id="GO:0005858">
    <property type="term" value="C:axonemal dynein complex"/>
    <property type="evidence" value="ECO:0007669"/>
    <property type="project" value="TreeGrafter"/>
</dbReference>
<evidence type="ECO:0000313" key="10">
    <source>
        <dbReference type="Proteomes" id="UP001152795"/>
    </source>
</evidence>
<dbReference type="GO" id="GO:0003341">
    <property type="term" value="P:cilium movement"/>
    <property type="evidence" value="ECO:0007669"/>
    <property type="project" value="TreeGrafter"/>
</dbReference>
<keyword evidence="3" id="KW-0853">WD repeat</keyword>
<keyword evidence="6" id="KW-0206">Cytoskeleton</keyword>
<dbReference type="InterPro" id="IPR015943">
    <property type="entry name" value="WD40/YVTN_repeat-like_dom_sf"/>
</dbReference>
<name>A0A7D9DR65_PARCT</name>
<evidence type="ECO:0000256" key="7">
    <source>
        <dbReference type="ARBA" id="ARBA00023273"/>
    </source>
</evidence>
<evidence type="ECO:0000256" key="3">
    <source>
        <dbReference type="ARBA" id="ARBA00022574"/>
    </source>
</evidence>
<sequence length="479" mass="51935">MGGSHSKITAASGSKWNVNDKMHHKPPVQVLDDMGNDVTPRSLSTLDANTVKRVNSNNGVFGSDSMATPSDLGQSIYAASNASFLGGFSGRSVMGSVTVSGWSSPESISEDLAEPGTRRYDLGAGLGDIQRKYAPVKEDLTNSDLEKMVELTLEETETIWLLDIPGTSISEESDIAQSVRDANLRYAEALKTRPGNDSFVERGMQTFNNEPKNKELQTVPVTQNEVGCMATTWDMHDVYAESASENKDEEASGADHISLSRPTSAERGSAADVDSGSTSSPAIRTGSALSGSMFSGSQVSIMTKLSEDDLSSKDEKKDSEGESDGTVTNDPNHPLLKTETLRKDLFTMERVISLNTFQARQARYRGLAVVPDIDEKVEKDPDKLPSPVISLTELGPNLDKLWTYSCSMTKGRNVSCMAWNPQNPDILAVGYGEFEFSNQKGGIACCWSLKNPEYPERVFHVESGVMTLGFSQLQPNLLA</sequence>
<feature type="region of interest" description="Disordered" evidence="8">
    <location>
        <begin position="1"/>
        <end position="20"/>
    </location>
</feature>
<keyword evidence="2" id="KW-0963">Cytoplasm</keyword>
<protein>
    <submittedName>
        <fullName evidence="9">Uncharacterized protein</fullName>
    </submittedName>
</protein>
<evidence type="ECO:0000256" key="5">
    <source>
        <dbReference type="ARBA" id="ARBA00023069"/>
    </source>
</evidence>
<feature type="region of interest" description="Disordered" evidence="8">
    <location>
        <begin position="242"/>
        <end position="291"/>
    </location>
</feature>
<dbReference type="AlphaFoldDB" id="A0A7D9DR65"/>
<dbReference type="GO" id="GO:0045503">
    <property type="term" value="F:dynein light chain binding"/>
    <property type="evidence" value="ECO:0007669"/>
    <property type="project" value="TreeGrafter"/>
</dbReference>
<evidence type="ECO:0000256" key="8">
    <source>
        <dbReference type="SAM" id="MobiDB-lite"/>
    </source>
</evidence>
<dbReference type="GO" id="GO:0045504">
    <property type="term" value="F:dynein heavy chain binding"/>
    <property type="evidence" value="ECO:0007669"/>
    <property type="project" value="TreeGrafter"/>
</dbReference>
<dbReference type="InterPro" id="IPR050687">
    <property type="entry name" value="Dynein_IC"/>
</dbReference>
<dbReference type="PANTHER" id="PTHR12442:SF12">
    <property type="entry name" value="DYNEIN AXONEMAL INTERMEDIATE CHAIN 4"/>
    <property type="match status" value="1"/>
</dbReference>
<keyword evidence="4" id="KW-0677">Repeat</keyword>
<gene>
    <name evidence="9" type="ORF">PACLA_8A024080</name>
</gene>
<keyword evidence="5" id="KW-0969">Cilium</keyword>